<dbReference type="Gene3D" id="1.10.606.20">
    <property type="match status" value="1"/>
</dbReference>
<name>A0A1V0SKZ4_9VIRU</name>
<protein>
    <submittedName>
        <fullName evidence="1">Uncharacterized protein</fullName>
    </submittedName>
</protein>
<sequence>MPKTECCNVILVEDGIDFESQDSHPKARFTLENDCKLFKHRKSRKIIVKYDAIVQNQMSFYTRKLHIKIHKNGNFDFEIPQNTLGLEVNIFIKTEKNCCNKLVEFYPENCRNDFLATRTETRMMFKHCNQMAIDTSGLDHTPVKPGENRVFGHQLGPCRAARAMAIVHIAIFEAIISIVGGYQSLLNLPPVSSSASVEAAMCQALHDTLVPLFPSHQPRLDSILTADLAQIPNGSSKSNGINAGAASASAILANRTNDGSNHAEPVYGVDYIPSGAPGEWEQDPISQIPVALGALWSQVTPFVIPSADAYRCPVPPALNSVEYMMAFNDAKAMGGDGITTPTIRSDEETQIGTYWAYDGTPSLCAPPRLYNQLCMQIGSDNGLDTMELMHMITILNVGMADNALACWESKYFYKLWRPVTGIRRAAENGNPGTIADPTWTPIGAPASNKNTVNFTPPFPSFPSGHGSFGGLIAQILRKYFPDNTPFTFVSDELNGETKDNQGNVRPLIPRSFTSFSQMEYENARSRIYLGIHWDYDKNSAISMGRQVADYVYDNIYQPN</sequence>
<organism evidence="1">
    <name type="scientific">Klosneuvirus KNV1</name>
    <dbReference type="NCBI Taxonomy" id="1977640"/>
    <lineage>
        <taxon>Viruses</taxon>
        <taxon>Varidnaviria</taxon>
        <taxon>Bamfordvirae</taxon>
        <taxon>Nucleocytoviricota</taxon>
        <taxon>Megaviricetes</taxon>
        <taxon>Imitervirales</taxon>
        <taxon>Mimiviridae</taxon>
        <taxon>Klosneuvirinae</taxon>
        <taxon>Klosneuvirus</taxon>
    </lineage>
</organism>
<proteinExistence type="predicted"/>
<accession>A0A1V0SKZ4</accession>
<dbReference type="InterPro" id="IPR036938">
    <property type="entry name" value="PAP2/HPO_sf"/>
</dbReference>
<dbReference type="SUPFAM" id="SSF48317">
    <property type="entry name" value="Acid phosphatase/Vanadium-dependent haloperoxidase"/>
    <property type="match status" value="1"/>
</dbReference>
<reference evidence="1" key="1">
    <citation type="journal article" date="2017" name="Science">
        <title>Giant viruses with an expanded complement of translation system components.</title>
        <authorList>
            <person name="Schulz F."/>
            <person name="Yutin N."/>
            <person name="Ivanova N.N."/>
            <person name="Ortega D.R."/>
            <person name="Lee T.K."/>
            <person name="Vierheilig J."/>
            <person name="Daims H."/>
            <person name="Horn M."/>
            <person name="Wagner M."/>
            <person name="Jensen G.J."/>
            <person name="Kyrpides N.C."/>
            <person name="Koonin E.V."/>
            <person name="Woyke T."/>
        </authorList>
    </citation>
    <scope>NUCLEOTIDE SEQUENCE</scope>
    <source>
        <strain evidence="1">KNV1</strain>
    </source>
</reference>
<dbReference type="InterPro" id="IPR052559">
    <property type="entry name" value="V-haloperoxidase"/>
</dbReference>
<evidence type="ECO:0000313" key="1">
    <source>
        <dbReference type="EMBL" id="ARF12376.1"/>
    </source>
</evidence>
<gene>
    <name evidence="1" type="ORF">Klosneuvirus_5_46</name>
</gene>
<dbReference type="PANTHER" id="PTHR34599:SF1">
    <property type="entry name" value="PHOSPHATIDIC ACID PHOSPHATASE TYPE 2_HALOPEROXIDASE DOMAIN-CONTAINING PROTEIN"/>
    <property type="match status" value="1"/>
</dbReference>
<dbReference type="EMBL" id="KY684112">
    <property type="protein sequence ID" value="ARF12376.1"/>
    <property type="molecule type" value="Genomic_DNA"/>
</dbReference>
<dbReference type="CDD" id="cd03398">
    <property type="entry name" value="PAP2_haloperoxidase"/>
    <property type="match status" value="1"/>
</dbReference>
<dbReference type="PANTHER" id="PTHR34599">
    <property type="entry name" value="PEROXIDASE-RELATED"/>
    <property type="match status" value="1"/>
</dbReference>